<protein>
    <recommendedName>
        <fullName evidence="7">Mitogen-activated protein kinase</fullName>
    </recommendedName>
</protein>
<evidence type="ECO:0000313" key="4">
    <source>
        <dbReference type="EMBL" id="CAD8455392.1"/>
    </source>
</evidence>
<dbReference type="AlphaFoldDB" id="A0A6T6WEB9"/>
<dbReference type="Gene3D" id="3.30.200.20">
    <property type="entry name" value="Phosphorylase Kinase, domain 1"/>
    <property type="match status" value="1"/>
</dbReference>
<reference evidence="6" key="1">
    <citation type="submission" date="2021-01" db="EMBL/GenBank/DDBJ databases">
        <authorList>
            <person name="Corre E."/>
            <person name="Pelletier E."/>
            <person name="Niang G."/>
            <person name="Scheremetjew M."/>
            <person name="Finn R."/>
            <person name="Kale V."/>
            <person name="Holt S."/>
            <person name="Cochrane G."/>
            <person name="Meng A."/>
            <person name="Brown T."/>
            <person name="Cohen L."/>
        </authorList>
    </citation>
    <scope>NUCLEOTIDE SEQUENCE</scope>
    <source>
        <strain evidence="6">CCMP2058</strain>
    </source>
</reference>
<evidence type="ECO:0000313" key="5">
    <source>
        <dbReference type="EMBL" id="CAD8455395.1"/>
    </source>
</evidence>
<evidence type="ECO:0000256" key="1">
    <source>
        <dbReference type="SAM" id="MobiDB-lite"/>
    </source>
</evidence>
<feature type="compositionally biased region" description="Low complexity" evidence="1">
    <location>
        <begin position="109"/>
        <end position="120"/>
    </location>
</feature>
<dbReference type="EMBL" id="HBEM01020920">
    <property type="protein sequence ID" value="CAD8455388.1"/>
    <property type="molecule type" value="Transcribed_RNA"/>
</dbReference>
<dbReference type="InterPro" id="IPR011009">
    <property type="entry name" value="Kinase-like_dom_sf"/>
</dbReference>
<name>A0A6T6WEB9_9EUKA</name>
<dbReference type="EMBL" id="HBEM01020928">
    <property type="protein sequence ID" value="CAD8455396.1"/>
    <property type="molecule type" value="Transcribed_RNA"/>
</dbReference>
<evidence type="ECO:0008006" key="7">
    <source>
        <dbReference type="Google" id="ProtNLM"/>
    </source>
</evidence>
<sequence>MSRKRATPLNKLYPQADAKCLDLMKRLLEFVPKKRYTVSQALEHPYMEKLHDPQDEPEAVTRFNFAFEHNKSLSSDECKRLLWGEAYNFHKHLDPVLPEAAVSSTPGESNSSHPISVHSSPEGEGSK</sequence>
<dbReference type="Gene3D" id="1.10.510.10">
    <property type="entry name" value="Transferase(Phosphotransferase) domain 1"/>
    <property type="match status" value="1"/>
</dbReference>
<dbReference type="EMBL" id="HBEM01020927">
    <property type="protein sequence ID" value="CAD8455395.1"/>
    <property type="molecule type" value="Transcribed_RNA"/>
</dbReference>
<dbReference type="EMBL" id="HBEM01020924">
    <property type="protein sequence ID" value="CAD8455392.1"/>
    <property type="molecule type" value="Transcribed_RNA"/>
</dbReference>
<gene>
    <name evidence="2" type="ORF">LAMO00422_LOCUS14332</name>
    <name evidence="3" type="ORF">LAMO00422_LOCUS14334</name>
    <name evidence="4" type="ORF">LAMO00422_LOCUS14336</name>
    <name evidence="5" type="ORF">LAMO00422_LOCUS14339</name>
    <name evidence="6" type="ORF">LAMO00422_LOCUS14340</name>
</gene>
<feature type="region of interest" description="Disordered" evidence="1">
    <location>
        <begin position="100"/>
        <end position="127"/>
    </location>
</feature>
<proteinExistence type="predicted"/>
<dbReference type="SUPFAM" id="SSF56112">
    <property type="entry name" value="Protein kinase-like (PK-like)"/>
    <property type="match status" value="1"/>
</dbReference>
<organism evidence="6">
    <name type="scientific">Amorphochlora amoebiformis</name>
    <dbReference type="NCBI Taxonomy" id="1561963"/>
    <lineage>
        <taxon>Eukaryota</taxon>
        <taxon>Sar</taxon>
        <taxon>Rhizaria</taxon>
        <taxon>Cercozoa</taxon>
        <taxon>Chlorarachniophyceae</taxon>
        <taxon>Amorphochlora</taxon>
    </lineage>
</organism>
<dbReference type="EMBL" id="HBEM01020922">
    <property type="protein sequence ID" value="CAD8455390.1"/>
    <property type="molecule type" value="Transcribed_RNA"/>
</dbReference>
<evidence type="ECO:0000313" key="6">
    <source>
        <dbReference type="EMBL" id="CAD8455396.1"/>
    </source>
</evidence>
<accession>A0A6T6WEB9</accession>
<evidence type="ECO:0000313" key="2">
    <source>
        <dbReference type="EMBL" id="CAD8455388.1"/>
    </source>
</evidence>
<evidence type="ECO:0000313" key="3">
    <source>
        <dbReference type="EMBL" id="CAD8455390.1"/>
    </source>
</evidence>